<organism evidence="1 2">
    <name type="scientific">Bodo saltans</name>
    <name type="common">Flagellated protozoan</name>
    <dbReference type="NCBI Taxonomy" id="75058"/>
    <lineage>
        <taxon>Eukaryota</taxon>
        <taxon>Discoba</taxon>
        <taxon>Euglenozoa</taxon>
        <taxon>Kinetoplastea</taxon>
        <taxon>Metakinetoplastina</taxon>
        <taxon>Eubodonida</taxon>
        <taxon>Bodonidae</taxon>
        <taxon>Bodo</taxon>
    </lineage>
</organism>
<gene>
    <name evidence="1" type="ORF">BSAL_81895c</name>
</gene>
<reference evidence="2" key="1">
    <citation type="submission" date="2015-09" db="EMBL/GenBank/DDBJ databases">
        <authorList>
            <consortium name="Pathogen Informatics"/>
        </authorList>
    </citation>
    <scope>NUCLEOTIDE SEQUENCE [LARGE SCALE GENOMIC DNA]</scope>
    <source>
        <strain evidence="2">Lake Konstanz</strain>
    </source>
</reference>
<protein>
    <submittedName>
        <fullName evidence="1">Uncharacterized protein</fullName>
    </submittedName>
</protein>
<dbReference type="VEuPathDB" id="TriTrypDB:BSAL_81895c"/>
<dbReference type="AlphaFoldDB" id="A0A0S4KN19"/>
<dbReference type="EMBL" id="CYKH01000891">
    <property type="protein sequence ID" value="CUI14275.1"/>
    <property type="molecule type" value="Genomic_DNA"/>
</dbReference>
<proteinExistence type="predicted"/>
<accession>A0A0S4KN19</accession>
<keyword evidence="2" id="KW-1185">Reference proteome</keyword>
<name>A0A0S4KN19_BODSA</name>
<evidence type="ECO:0000313" key="2">
    <source>
        <dbReference type="Proteomes" id="UP000051952"/>
    </source>
</evidence>
<dbReference type="Proteomes" id="UP000051952">
    <property type="component" value="Unassembled WGS sequence"/>
</dbReference>
<sequence length="231" mass="25548">MSTCADRYENHRTNAAPQLNKSLLTSLTPPTSSYWIVGEHPVSDITHLYRATTQLKHTAESSKKMRVAPGGRKNILVNDSWVFQPSDYRLTRLETPFAWLRNTTAKRAALTQHDAENSHTPGVFFSRLRVLDIAKVMLASGNVFHTPDGLHEICAGPFWLAGAAMYDTRSHPQLARMSGSIASLAFALMQQQFSLPGYHDEFSFHPDAGCDVMGLSTAVNAMLIDIVTGNM</sequence>
<evidence type="ECO:0000313" key="1">
    <source>
        <dbReference type="EMBL" id="CUI14275.1"/>
    </source>
</evidence>